<dbReference type="FunFam" id="3.30.930.10:FF:000038">
    <property type="entry name" value="Aspartate--tRNA ligase"/>
    <property type="match status" value="1"/>
</dbReference>
<evidence type="ECO:0000256" key="10">
    <source>
        <dbReference type="ARBA" id="ARBA00047904"/>
    </source>
</evidence>
<dbReference type="GO" id="GO:0005829">
    <property type="term" value="C:cytosol"/>
    <property type="evidence" value="ECO:0007669"/>
    <property type="project" value="TreeGrafter"/>
</dbReference>
<dbReference type="PANTHER" id="PTHR43450">
    <property type="entry name" value="ASPARTYL-TRNA SYNTHETASE"/>
    <property type="match status" value="1"/>
</dbReference>
<evidence type="ECO:0000256" key="3">
    <source>
        <dbReference type="ARBA" id="ARBA00012841"/>
    </source>
</evidence>
<keyword evidence="4" id="KW-0963">Cytoplasm</keyword>
<dbReference type="EC" id="6.1.1.12" evidence="3"/>
<dbReference type="HAMAP" id="MF_02075">
    <property type="entry name" value="Asp_tRNA_synth_type2"/>
    <property type="match status" value="1"/>
</dbReference>
<evidence type="ECO:0000313" key="15">
    <source>
        <dbReference type="Proteomes" id="UP000237631"/>
    </source>
</evidence>
<dbReference type="SUPFAM" id="SSF55681">
    <property type="entry name" value="Class II aaRS and biotin synthetases"/>
    <property type="match status" value="1"/>
</dbReference>
<dbReference type="Pfam" id="PF00152">
    <property type="entry name" value="tRNA-synt_2"/>
    <property type="match status" value="1"/>
</dbReference>
<dbReference type="PRINTS" id="PR01042">
    <property type="entry name" value="TRNASYNTHASP"/>
</dbReference>
<evidence type="ECO:0000256" key="5">
    <source>
        <dbReference type="ARBA" id="ARBA00022598"/>
    </source>
</evidence>
<dbReference type="InterPro" id="IPR012340">
    <property type="entry name" value="NA-bd_OB-fold"/>
</dbReference>
<dbReference type="InterPro" id="IPR004523">
    <property type="entry name" value="Asp-tRNA_synthase_2"/>
</dbReference>
<evidence type="ECO:0000256" key="6">
    <source>
        <dbReference type="ARBA" id="ARBA00022741"/>
    </source>
</evidence>
<dbReference type="CDD" id="cd00776">
    <property type="entry name" value="AsxRS_core"/>
    <property type="match status" value="1"/>
</dbReference>
<dbReference type="STRING" id="357750.A0A2S6CJA0"/>
<dbReference type="NCBIfam" id="TIGR00458">
    <property type="entry name" value="aspS_nondisc"/>
    <property type="match status" value="1"/>
</dbReference>
<dbReference type="PANTHER" id="PTHR43450:SF1">
    <property type="entry name" value="ASPARTATE--TRNA LIGASE, CYTOPLASMIC"/>
    <property type="match status" value="1"/>
</dbReference>
<dbReference type="InterPro" id="IPR006195">
    <property type="entry name" value="aa-tRNA-synth_II"/>
</dbReference>
<proteinExistence type="inferred from homology"/>
<evidence type="ECO:0000256" key="4">
    <source>
        <dbReference type="ARBA" id="ARBA00022490"/>
    </source>
</evidence>
<evidence type="ECO:0000256" key="11">
    <source>
        <dbReference type="ARBA" id="ARBA00070516"/>
    </source>
</evidence>
<dbReference type="CDD" id="cd04320">
    <property type="entry name" value="AspRS_cyto_N"/>
    <property type="match status" value="1"/>
</dbReference>
<keyword evidence="6" id="KW-0547">Nucleotide-binding</keyword>
<dbReference type="Gene3D" id="3.30.930.10">
    <property type="entry name" value="Bira Bifunctional Protein, Domain 2"/>
    <property type="match status" value="1"/>
</dbReference>
<dbReference type="EMBL" id="PNEN01000351">
    <property type="protein sequence ID" value="PPJ59797.1"/>
    <property type="molecule type" value="Genomic_DNA"/>
</dbReference>
<dbReference type="GO" id="GO:0006422">
    <property type="term" value="P:aspartyl-tRNA aminoacylation"/>
    <property type="evidence" value="ECO:0007669"/>
    <property type="project" value="InterPro"/>
</dbReference>
<dbReference type="OrthoDB" id="372395at2759"/>
<dbReference type="InterPro" id="IPR045864">
    <property type="entry name" value="aa-tRNA-synth_II/BPL/LPL"/>
</dbReference>
<dbReference type="InterPro" id="IPR002347">
    <property type="entry name" value="SDR_fam"/>
</dbReference>
<dbReference type="Pfam" id="PF00106">
    <property type="entry name" value="adh_short"/>
    <property type="match status" value="1"/>
</dbReference>
<feature type="compositionally biased region" description="Basic and acidic residues" evidence="12">
    <location>
        <begin position="367"/>
        <end position="399"/>
    </location>
</feature>
<evidence type="ECO:0000313" key="14">
    <source>
        <dbReference type="EMBL" id="PPJ59797.1"/>
    </source>
</evidence>
<dbReference type="SUPFAM" id="SSF50249">
    <property type="entry name" value="Nucleic acid-binding proteins"/>
    <property type="match status" value="1"/>
</dbReference>
<evidence type="ECO:0000256" key="1">
    <source>
        <dbReference type="ARBA" id="ARBA00004496"/>
    </source>
</evidence>
<keyword evidence="15" id="KW-1185">Reference proteome</keyword>
<dbReference type="Proteomes" id="UP000237631">
    <property type="component" value="Unassembled WGS sequence"/>
</dbReference>
<dbReference type="GO" id="GO:0005524">
    <property type="term" value="F:ATP binding"/>
    <property type="evidence" value="ECO:0007669"/>
    <property type="project" value="UniProtKB-KW"/>
</dbReference>
<dbReference type="GO" id="GO:0004815">
    <property type="term" value="F:aspartate-tRNA ligase activity"/>
    <property type="evidence" value="ECO:0007669"/>
    <property type="project" value="UniProtKB-EC"/>
</dbReference>
<reference evidence="15" key="1">
    <citation type="journal article" date="2017" name="bioRxiv">
        <title>Conservation of a gene cluster reveals novel cercosporin biosynthetic mechanisms and extends production to the genus Colletotrichum.</title>
        <authorList>
            <person name="de Jonge R."/>
            <person name="Ebert M.K."/>
            <person name="Huitt-Roehl C.R."/>
            <person name="Pal P."/>
            <person name="Suttle J.C."/>
            <person name="Spanner R.E."/>
            <person name="Neubauer J.D."/>
            <person name="Jurick W.M.II."/>
            <person name="Stott K.A."/>
            <person name="Secor G.A."/>
            <person name="Thomma B.P.H.J."/>
            <person name="Van de Peer Y."/>
            <person name="Townsend C.A."/>
            <person name="Bolton M.D."/>
        </authorList>
    </citation>
    <scope>NUCLEOTIDE SEQUENCE [LARGE SCALE GENOMIC DNA]</scope>
    <source>
        <strain evidence="15">CBS538.71</strain>
    </source>
</reference>
<keyword evidence="9" id="KW-0030">Aminoacyl-tRNA synthetase</keyword>
<evidence type="ECO:0000259" key="13">
    <source>
        <dbReference type="PROSITE" id="PS50862"/>
    </source>
</evidence>
<dbReference type="Gene3D" id="2.40.50.140">
    <property type="entry name" value="Nucleic acid-binding proteins"/>
    <property type="match status" value="1"/>
</dbReference>
<gene>
    <name evidence="14" type="ORF">CBER1_04366</name>
</gene>
<dbReference type="AlphaFoldDB" id="A0A2S6CJA0"/>
<dbReference type="Gene3D" id="3.40.50.720">
    <property type="entry name" value="NAD(P)-binding Rossmann-like Domain"/>
    <property type="match status" value="1"/>
</dbReference>
<dbReference type="GO" id="GO:0003723">
    <property type="term" value="F:RNA binding"/>
    <property type="evidence" value="ECO:0007669"/>
    <property type="project" value="TreeGrafter"/>
</dbReference>
<feature type="domain" description="Aminoacyl-transfer RNA synthetases class-II family profile" evidence="13">
    <location>
        <begin position="581"/>
        <end position="901"/>
    </location>
</feature>
<organism evidence="14 15">
    <name type="scientific">Cercospora berteroae</name>
    <dbReference type="NCBI Taxonomy" id="357750"/>
    <lineage>
        <taxon>Eukaryota</taxon>
        <taxon>Fungi</taxon>
        <taxon>Dikarya</taxon>
        <taxon>Ascomycota</taxon>
        <taxon>Pezizomycotina</taxon>
        <taxon>Dothideomycetes</taxon>
        <taxon>Dothideomycetidae</taxon>
        <taxon>Mycosphaerellales</taxon>
        <taxon>Mycosphaerellaceae</taxon>
        <taxon>Cercospora</taxon>
    </lineage>
</organism>
<evidence type="ECO:0000256" key="8">
    <source>
        <dbReference type="ARBA" id="ARBA00022917"/>
    </source>
</evidence>
<dbReference type="InterPro" id="IPR036291">
    <property type="entry name" value="NAD(P)-bd_dom_sf"/>
</dbReference>
<keyword evidence="5" id="KW-0436">Ligase</keyword>
<protein>
    <recommendedName>
        <fullName evidence="11">Probable aspartate--tRNA ligase, cytoplasmic</fullName>
        <ecNumber evidence="3">6.1.1.12</ecNumber>
    </recommendedName>
</protein>
<evidence type="ECO:0000256" key="9">
    <source>
        <dbReference type="ARBA" id="ARBA00023146"/>
    </source>
</evidence>
<keyword evidence="8" id="KW-0648">Protein biosynthesis</keyword>
<evidence type="ECO:0000256" key="7">
    <source>
        <dbReference type="ARBA" id="ARBA00022840"/>
    </source>
</evidence>
<dbReference type="InterPro" id="IPR002312">
    <property type="entry name" value="Asp/Asn-tRNA-synth_IIb"/>
</dbReference>
<name>A0A2S6CJA0_9PEZI</name>
<dbReference type="InterPro" id="IPR004364">
    <property type="entry name" value="Aa-tRNA-synt_II"/>
</dbReference>
<evidence type="ECO:0000256" key="2">
    <source>
        <dbReference type="ARBA" id="ARBA00005312"/>
    </source>
</evidence>
<comment type="subcellular location">
    <subcellularLocation>
        <location evidence="1">Cytoplasm</location>
    </subcellularLocation>
</comment>
<dbReference type="SUPFAM" id="SSF51735">
    <property type="entry name" value="NAD(P)-binding Rossmann-fold domains"/>
    <property type="match status" value="1"/>
</dbReference>
<dbReference type="GO" id="GO:0017101">
    <property type="term" value="C:aminoacyl-tRNA synthetase multienzyme complex"/>
    <property type="evidence" value="ECO:0007669"/>
    <property type="project" value="TreeGrafter"/>
</dbReference>
<evidence type="ECO:0000256" key="12">
    <source>
        <dbReference type="SAM" id="MobiDB-lite"/>
    </source>
</evidence>
<comment type="caution">
    <text evidence="14">The sequence shown here is derived from an EMBL/GenBank/DDBJ whole genome shotgun (WGS) entry which is preliminary data.</text>
</comment>
<comment type="similarity">
    <text evidence="2">Belongs to the class-II aminoacyl-tRNA synthetase family. Type 2 subfamily.</text>
</comment>
<dbReference type="PROSITE" id="PS50862">
    <property type="entry name" value="AA_TRNA_LIGASE_II"/>
    <property type="match status" value="1"/>
</dbReference>
<keyword evidence="7" id="KW-0067">ATP-binding</keyword>
<sequence length="901" mass="100038">MDFKSLPPRTEPFFPNIFYKSQFCQRQAGLPDNLDLTSQVAIITGANAGLGFESAKQLLALNLSHLILAVRSPDKGETAAVELRQLAPKAKVEVWPLDMCSYNSIRSFVDRVGQDLPKLDIALLNAGLVKPSFEIVKETGHEETLQVNYLSTVLLAILLLPHLQAKRASVNGSGKLAIVDSDLSLTGTIPLDPKIPNEPILKSFDRKDKFSNTTWYNTSKTLMHLFLWKLSEALPADNGVVVNAVDPGYVKGTDSVEKMPALTAFAAKTFAAVTGRSVEVGASTYVDAVAVKGRESHCCFLTSWKVHPFAPFLYTPEGRKLIDQLWVTMSEQQQEIPERPKEGEQPAAGAAAGEGEKGPSKSALKKAAKEKEKAEKRARLAAEEAARKKADEANDVSKEDYGELPMVREQTGPKYEQLVEIAAEHEGKDITQANGPKAVFRATVLNARNQSAKLSFLTFAQREHSIQAVVAGSDTLSKQMVKFAGSTPTLSEVLVHGVLAKPFEPVKSTTVQNLEVHVTKLYLLNKADSQLPLQVADAEGRIPAEGEDNAVSNDGKAIVSLDTRLNNRTLDLTANLNHSILKIRSGVKKLFREFLEERGFLDVDVPEMLGAATEGGASVFEVKYFDKKGYLAQSPQFYKQRLIAARFEKVMMIGHVFRSENSNTNRHLTEFVGLDLEMAFNQHYHEVVSLLENLFLYIFNGLNERYKKETEHVRTVYHVEPFKLPEAGKVPRLEFKEGIQMLRDAGEEVGDFDDLSTPQEKKLGALVLEKYNSDFYVLDKYPLEVRPWYTMPTVETQATYDPKNPNAGYSNSYDFFMRGQEIMSGAQRIHKAEFLEQRMKEHPNAVDPKHPGIAPYVDAFRQGCPPHAGGGIGLERIVMLWLGLPNVRLATAFPSDPRRLP</sequence>
<feature type="region of interest" description="Disordered" evidence="12">
    <location>
        <begin position="331"/>
        <end position="399"/>
    </location>
</feature>
<comment type="catalytic activity">
    <reaction evidence="10">
        <text>tRNA(Asp) + L-aspartate + ATP = L-aspartyl-tRNA(Asp) + AMP + diphosphate</text>
        <dbReference type="Rhea" id="RHEA:19649"/>
        <dbReference type="Rhea" id="RHEA-COMP:9660"/>
        <dbReference type="Rhea" id="RHEA-COMP:9678"/>
        <dbReference type="ChEBI" id="CHEBI:29991"/>
        <dbReference type="ChEBI" id="CHEBI:30616"/>
        <dbReference type="ChEBI" id="CHEBI:33019"/>
        <dbReference type="ChEBI" id="CHEBI:78442"/>
        <dbReference type="ChEBI" id="CHEBI:78516"/>
        <dbReference type="ChEBI" id="CHEBI:456215"/>
        <dbReference type="EC" id="6.1.1.12"/>
    </reaction>
</comment>
<accession>A0A2S6CJA0</accession>